<feature type="domain" description="SEP" evidence="18">
    <location>
        <begin position="78"/>
        <end position="143"/>
    </location>
</feature>
<dbReference type="GO" id="GO:0060255">
    <property type="term" value="P:regulation of macromolecule metabolic process"/>
    <property type="evidence" value="ECO:0007669"/>
    <property type="project" value="UniProtKB-ARBA"/>
</dbReference>
<evidence type="ECO:0000256" key="13">
    <source>
        <dbReference type="ARBA" id="ARBA00053310"/>
    </source>
</evidence>
<dbReference type="PROSITE" id="PS50033">
    <property type="entry name" value="UBX"/>
    <property type="match status" value="1"/>
</dbReference>
<dbReference type="SUPFAM" id="SSF102848">
    <property type="entry name" value="NSFL1 (p97 ATPase) cofactor p47, SEP domain"/>
    <property type="match status" value="1"/>
</dbReference>
<dbReference type="FunCoup" id="A0A6P7XNG3">
    <property type="interactions" value="1642"/>
</dbReference>
<dbReference type="GO" id="GO:0031468">
    <property type="term" value="P:nuclear membrane reassembly"/>
    <property type="evidence" value="ECO:0007669"/>
    <property type="project" value="TreeGrafter"/>
</dbReference>
<evidence type="ECO:0000256" key="3">
    <source>
        <dbReference type="ARBA" id="ARBA00004279"/>
    </source>
</evidence>
<reference evidence="20" key="1">
    <citation type="submission" date="2025-08" db="UniProtKB">
        <authorList>
            <consortium name="RefSeq"/>
        </authorList>
    </citation>
    <scope>IDENTIFICATION</scope>
</reference>
<name>A0A6P7XNG3_9AMPH</name>
<accession>A0A6P7XNG3</accession>
<dbReference type="GO" id="GO:0043130">
    <property type="term" value="F:ubiquitin binding"/>
    <property type="evidence" value="ECO:0007669"/>
    <property type="project" value="TreeGrafter"/>
</dbReference>
<dbReference type="RefSeq" id="XP_030054666.1">
    <property type="nucleotide sequence ID" value="XM_030198806.1"/>
</dbReference>
<keyword evidence="19" id="KW-1185">Reference proteome</keyword>
<dbReference type="CTD" id="165324"/>
<dbReference type="InterPro" id="IPR036241">
    <property type="entry name" value="NSFL1C_SEP_dom_sf"/>
</dbReference>
<protein>
    <recommendedName>
        <fullName evidence="15">UBX domain-containing protein 2A</fullName>
    </recommendedName>
</protein>
<dbReference type="GO" id="GO:0005829">
    <property type="term" value="C:cytosol"/>
    <property type="evidence" value="ECO:0007669"/>
    <property type="project" value="TreeGrafter"/>
</dbReference>
<dbReference type="SUPFAM" id="SSF54236">
    <property type="entry name" value="Ubiquitin-like"/>
    <property type="match status" value="1"/>
</dbReference>
<dbReference type="PANTHER" id="PTHR23333:SF16">
    <property type="entry name" value="UBX DOMAIN-CONTAINING PROTEIN 2A"/>
    <property type="match status" value="1"/>
</dbReference>
<evidence type="ECO:0000256" key="15">
    <source>
        <dbReference type="ARBA" id="ARBA00073763"/>
    </source>
</evidence>
<dbReference type="PANTHER" id="PTHR23333">
    <property type="entry name" value="UBX DOMAIN CONTAINING PROTEIN"/>
    <property type="match status" value="1"/>
</dbReference>
<comment type="function">
    <text evidence="13">Acts to repress the ubiquitination and subsequent endoplasmic reticulum-associated degradation of CHRNA3 by the STUB1-VCP-UBXN2A complex in cortical neurons. Also acts to promote the translocation of CHRNA3 to the plasma membrane and subsequently increases plasma membrane acetylcholine-gated ion-channel activation. Plays a role in the inhibition of STUB1-mediated TP53 degradation, via its interaction with HSPA9 which acts to inhibit TP53 binding to HSPA9. Positively mediates the ubiquitination and proteosomal degradation of RICTOR, may thereby act as a negative regulator of the mTORC2 pathway.</text>
</comment>
<keyword evidence="8" id="KW-0256">Endoplasmic reticulum</keyword>
<evidence type="ECO:0000256" key="1">
    <source>
        <dbReference type="ARBA" id="ARBA00004123"/>
    </source>
</evidence>
<dbReference type="GO" id="GO:0043161">
    <property type="term" value="P:proteasome-mediated ubiquitin-dependent protein catabolic process"/>
    <property type="evidence" value="ECO:0007669"/>
    <property type="project" value="TreeGrafter"/>
</dbReference>
<organism evidence="19 20">
    <name type="scientific">Microcaecilia unicolor</name>
    <dbReference type="NCBI Taxonomy" id="1415580"/>
    <lineage>
        <taxon>Eukaryota</taxon>
        <taxon>Metazoa</taxon>
        <taxon>Chordata</taxon>
        <taxon>Craniata</taxon>
        <taxon>Vertebrata</taxon>
        <taxon>Euteleostomi</taxon>
        <taxon>Amphibia</taxon>
        <taxon>Gymnophiona</taxon>
        <taxon>Siphonopidae</taxon>
        <taxon>Microcaecilia</taxon>
    </lineage>
</organism>
<evidence type="ECO:0000256" key="4">
    <source>
        <dbReference type="ARBA" id="ARBA00004484"/>
    </source>
</evidence>
<feature type="domain" description="UBX" evidence="17">
    <location>
        <begin position="190"/>
        <end position="267"/>
    </location>
</feature>
<dbReference type="PROSITE" id="PS51399">
    <property type="entry name" value="SEP"/>
    <property type="match status" value="1"/>
</dbReference>
<proteinExistence type="predicted"/>
<evidence type="ECO:0000256" key="2">
    <source>
        <dbReference type="ARBA" id="ARBA00004240"/>
    </source>
</evidence>
<evidence type="ECO:0000256" key="9">
    <source>
        <dbReference type="ARBA" id="ARBA00022843"/>
    </source>
</evidence>
<gene>
    <name evidence="20" type="primary">UBXN2A</name>
</gene>
<evidence type="ECO:0000256" key="11">
    <source>
        <dbReference type="ARBA" id="ARBA00023242"/>
    </source>
</evidence>
<dbReference type="GO" id="GO:0007030">
    <property type="term" value="P:Golgi organization"/>
    <property type="evidence" value="ECO:0007669"/>
    <property type="project" value="TreeGrafter"/>
</dbReference>
<dbReference type="InterPro" id="IPR012989">
    <property type="entry name" value="SEP_domain"/>
</dbReference>
<dbReference type="Gene3D" id="3.30.420.210">
    <property type="entry name" value="SEP domain"/>
    <property type="match status" value="1"/>
</dbReference>
<dbReference type="FunFam" id="3.30.420.210:FF:000004">
    <property type="entry name" value="UBX domain-containing protein 2A"/>
    <property type="match status" value="1"/>
</dbReference>
<keyword evidence="10" id="KW-0333">Golgi apparatus</keyword>
<dbReference type="OrthoDB" id="25887at2759"/>
<dbReference type="InterPro" id="IPR001012">
    <property type="entry name" value="UBX_dom"/>
</dbReference>
<dbReference type="GO" id="GO:0000045">
    <property type="term" value="P:autophagosome assembly"/>
    <property type="evidence" value="ECO:0007669"/>
    <property type="project" value="TreeGrafter"/>
</dbReference>
<dbReference type="Proteomes" id="UP000515156">
    <property type="component" value="Chromosome 3"/>
</dbReference>
<feature type="compositionally biased region" description="Basic and acidic residues" evidence="16">
    <location>
        <begin position="1"/>
        <end position="11"/>
    </location>
</feature>
<evidence type="ECO:0000256" key="7">
    <source>
        <dbReference type="ARBA" id="ARBA00022490"/>
    </source>
</evidence>
<dbReference type="InParanoid" id="A0A6P7XNG3"/>
<dbReference type="Gene3D" id="3.10.20.90">
    <property type="entry name" value="Phosphatidylinositol 3-kinase Catalytic Subunit, Chain A, domain 1"/>
    <property type="match status" value="1"/>
</dbReference>
<dbReference type="GO" id="GO:0005783">
    <property type="term" value="C:endoplasmic reticulum"/>
    <property type="evidence" value="ECO:0007669"/>
    <property type="project" value="UniProtKB-SubCell"/>
</dbReference>
<dbReference type="FunFam" id="3.10.20.90:FF:000164">
    <property type="entry name" value="UBX domain-containing protein 2A"/>
    <property type="match status" value="1"/>
</dbReference>
<evidence type="ECO:0000256" key="14">
    <source>
        <dbReference type="ARBA" id="ARBA00066082"/>
    </source>
</evidence>
<dbReference type="SMART" id="SM00553">
    <property type="entry name" value="SEP"/>
    <property type="match status" value="1"/>
</dbReference>
<evidence type="ECO:0000313" key="20">
    <source>
        <dbReference type="RefSeq" id="XP_030054666.1"/>
    </source>
</evidence>
<dbReference type="GeneID" id="115467109"/>
<evidence type="ECO:0000259" key="18">
    <source>
        <dbReference type="PROSITE" id="PS51399"/>
    </source>
</evidence>
<dbReference type="Pfam" id="PF08059">
    <property type="entry name" value="SEP"/>
    <property type="match status" value="1"/>
</dbReference>
<keyword evidence="12" id="KW-0966">Cell projection</keyword>
<dbReference type="AlphaFoldDB" id="A0A6P7XNG3"/>
<evidence type="ECO:0000256" key="10">
    <source>
        <dbReference type="ARBA" id="ARBA00023034"/>
    </source>
</evidence>
<dbReference type="GO" id="GO:0061025">
    <property type="term" value="P:membrane fusion"/>
    <property type="evidence" value="ECO:0007669"/>
    <property type="project" value="TreeGrafter"/>
</dbReference>
<evidence type="ECO:0000256" key="8">
    <source>
        <dbReference type="ARBA" id="ARBA00022824"/>
    </source>
</evidence>
<dbReference type="GO" id="GO:0043204">
    <property type="term" value="C:perikaryon"/>
    <property type="evidence" value="ECO:0007669"/>
    <property type="project" value="UniProtKB-SubCell"/>
</dbReference>
<comment type="subcellular location">
    <subcellularLocation>
        <location evidence="3">Cell projection</location>
        <location evidence="3">Dendrite</location>
    </subcellularLocation>
    <subcellularLocation>
        <location evidence="5">Cytoplasm</location>
    </subcellularLocation>
    <subcellularLocation>
        <location evidence="2">Endoplasmic reticulum</location>
    </subcellularLocation>
    <subcellularLocation>
        <location evidence="6">Golgi apparatus</location>
    </subcellularLocation>
    <subcellularLocation>
        <location evidence="1">Nucleus</location>
    </subcellularLocation>
    <subcellularLocation>
        <location evidence="4">Perikaryon</location>
    </subcellularLocation>
</comment>
<evidence type="ECO:0000256" key="6">
    <source>
        <dbReference type="ARBA" id="ARBA00004555"/>
    </source>
</evidence>
<comment type="subunit">
    <text evidence="14">Part of a complex composed of STUB1/CHIP, VCP/p97, CHRNA3, and UBXN2A that modulates the ubiquitination and endoplasmic reticulum-associated degradation (ERAD) of CHRNA3. Within the complex UBXN2A acts as a scaffold protein required for the interaction of CHRNA3 with VCP/p97, this interaction also inhibits CHRNA3 ubiquitination by STUB1/CHIP and subsequently ERAD. Interacts (via SEP domain) with CHRNA3 and interacts (via UBX domain) with VCP/P97; these interactions are required for the interaction of CHRNA3 with the STUB1-VCP-UBXN2A complex. Interacts with HSPA9/MOT-2 (via SBD domain); the interaction inhibits HSPA9/MOT-2 interaction with and degradation of p53, thereby promotes p53 translocation to the nucleus. Interacts with RICTOR.</text>
</comment>
<evidence type="ECO:0000313" key="19">
    <source>
        <dbReference type="Proteomes" id="UP000515156"/>
    </source>
</evidence>
<sequence length="279" mass="31381">MREVDKSETIKQTESAGDSSCHGFVVCKQENKRDSKQGFGDWIANGLAGKHSSFVDVLLTERGSADSIDVPLTEVKDHADIIIKLWKNGFTVNGGDLRTYTDAANQQFLESMRRGELPLELQKIYDKDEVDVKVEDKKDEECASRKPVFYPFSGQGYRLGSATPKIISKVQKGYEEAAADRSLPVVVVNDLEPITSIQIWLADGRRIIQKFNVSSRISQVRDYIEKAQGCRRSLPFTLTTSLPLRELLDETLTLEEAHLENAVLVQRLKKTTESFPEDL</sequence>
<dbReference type="Pfam" id="PF00789">
    <property type="entry name" value="UBX"/>
    <property type="match status" value="1"/>
</dbReference>
<dbReference type="GO" id="GO:0005634">
    <property type="term" value="C:nucleus"/>
    <property type="evidence" value="ECO:0007669"/>
    <property type="project" value="UniProtKB-SubCell"/>
</dbReference>
<evidence type="ECO:0000259" key="17">
    <source>
        <dbReference type="PROSITE" id="PS50033"/>
    </source>
</evidence>
<feature type="region of interest" description="Disordered" evidence="16">
    <location>
        <begin position="1"/>
        <end position="20"/>
    </location>
</feature>
<evidence type="ECO:0000256" key="16">
    <source>
        <dbReference type="SAM" id="MobiDB-lite"/>
    </source>
</evidence>
<keyword evidence="11" id="KW-0539">Nucleus</keyword>
<evidence type="ECO:0000256" key="5">
    <source>
        <dbReference type="ARBA" id="ARBA00004496"/>
    </source>
</evidence>
<keyword evidence="9" id="KW-0832">Ubl conjugation</keyword>
<evidence type="ECO:0000256" key="12">
    <source>
        <dbReference type="ARBA" id="ARBA00023273"/>
    </source>
</evidence>
<dbReference type="GO" id="GO:0005794">
    <property type="term" value="C:Golgi apparatus"/>
    <property type="evidence" value="ECO:0007669"/>
    <property type="project" value="UniProtKB-SubCell"/>
</dbReference>
<dbReference type="InterPro" id="IPR029071">
    <property type="entry name" value="Ubiquitin-like_domsf"/>
</dbReference>
<dbReference type="KEGG" id="muo:115467109"/>
<dbReference type="GO" id="GO:0030425">
    <property type="term" value="C:dendrite"/>
    <property type="evidence" value="ECO:0007669"/>
    <property type="project" value="UniProtKB-SubCell"/>
</dbReference>
<keyword evidence="7" id="KW-0963">Cytoplasm</keyword>